<dbReference type="InterPro" id="IPR000644">
    <property type="entry name" value="CBS_dom"/>
</dbReference>
<dbReference type="PANTHER" id="PTHR13780:SF36">
    <property type="entry name" value="CBS DOMAIN-CONTAINING PROTEIN"/>
    <property type="match status" value="1"/>
</dbReference>
<dbReference type="InterPro" id="IPR046342">
    <property type="entry name" value="CBS_dom_sf"/>
</dbReference>
<evidence type="ECO:0000256" key="3">
    <source>
        <dbReference type="PROSITE-ProRule" id="PRU00703"/>
    </source>
</evidence>
<dbReference type="SUPFAM" id="SSF54631">
    <property type="entry name" value="CBS-domain pair"/>
    <property type="match status" value="2"/>
</dbReference>
<accession>A0AAD5UPQ7</accession>
<reference evidence="5" key="1">
    <citation type="submission" date="2022-07" db="EMBL/GenBank/DDBJ databases">
        <title>Genome Sequence of Physisporinus lineatus.</title>
        <authorList>
            <person name="Buettner E."/>
        </authorList>
    </citation>
    <scope>NUCLEOTIDE SEQUENCE</scope>
    <source>
        <strain evidence="5">VT162</strain>
    </source>
</reference>
<sequence>MSLSQRRLSVTSVRSASPLAFVVAPNADAEEWTKSWHHVHAKDLIDSPVVAVEADLTVEDACERLLSEDLPCLAVYRRPGDIHHHNTPFHGLFDYSDVNAFLTLAATRHRWSPEDLKERPRIEEIINAAIADRVSVYLVSNLSEKNPLEVLPHDATVLSLLSVFARGSHRALIRAASPSTEFLGIVSDRSLLSWFADHSQTTTTFLSYLSNTLSSLNLPSLYLYTAIVAAKASDSVLDGMKLMSDQGVSSVAVIEEENGSLLSAISVTDIGKIVVPSQSNQILSTPLHVFIKRIKEPDGSTDGVDKYPGTNLPLYPPQRPTHHMHLSQYTVFYQQVPYFTRCRS</sequence>
<keyword evidence="2 3" id="KW-0129">CBS domain</keyword>
<dbReference type="SMART" id="SM00116">
    <property type="entry name" value="CBS"/>
    <property type="match status" value="2"/>
</dbReference>
<protein>
    <recommendedName>
        <fullName evidence="4">CBS domain-containing protein</fullName>
    </recommendedName>
</protein>
<evidence type="ECO:0000259" key="4">
    <source>
        <dbReference type="PROSITE" id="PS51371"/>
    </source>
</evidence>
<evidence type="ECO:0000256" key="1">
    <source>
        <dbReference type="ARBA" id="ARBA00022737"/>
    </source>
</evidence>
<dbReference type="EMBL" id="JANAWD010001087">
    <property type="protein sequence ID" value="KAJ3474340.1"/>
    <property type="molecule type" value="Genomic_DNA"/>
</dbReference>
<dbReference type="AlphaFoldDB" id="A0AAD5UPQ7"/>
<dbReference type="Pfam" id="PF00571">
    <property type="entry name" value="CBS"/>
    <property type="match status" value="1"/>
</dbReference>
<dbReference type="PANTHER" id="PTHR13780">
    <property type="entry name" value="AMP-ACTIVATED PROTEIN KINASE, GAMMA REGULATORY SUBUNIT"/>
    <property type="match status" value="1"/>
</dbReference>
<dbReference type="Gene3D" id="3.10.580.10">
    <property type="entry name" value="CBS-domain"/>
    <property type="match status" value="2"/>
</dbReference>
<keyword evidence="1" id="KW-0677">Repeat</keyword>
<dbReference type="GO" id="GO:0042149">
    <property type="term" value="P:cellular response to glucose starvation"/>
    <property type="evidence" value="ECO:0007669"/>
    <property type="project" value="TreeGrafter"/>
</dbReference>
<gene>
    <name evidence="5" type="ORF">NLI96_g12512</name>
</gene>
<feature type="domain" description="CBS" evidence="4">
    <location>
        <begin position="223"/>
        <end position="282"/>
    </location>
</feature>
<dbReference type="InterPro" id="IPR050511">
    <property type="entry name" value="AMPK_gamma/SDS23_families"/>
</dbReference>
<evidence type="ECO:0000256" key="2">
    <source>
        <dbReference type="ARBA" id="ARBA00023122"/>
    </source>
</evidence>
<evidence type="ECO:0000313" key="5">
    <source>
        <dbReference type="EMBL" id="KAJ3474340.1"/>
    </source>
</evidence>
<evidence type="ECO:0000313" key="6">
    <source>
        <dbReference type="Proteomes" id="UP001212997"/>
    </source>
</evidence>
<keyword evidence="6" id="KW-1185">Reference proteome</keyword>
<name>A0AAD5UPQ7_9APHY</name>
<dbReference type="GO" id="GO:0004865">
    <property type="term" value="F:protein serine/threonine phosphatase inhibitor activity"/>
    <property type="evidence" value="ECO:0007669"/>
    <property type="project" value="TreeGrafter"/>
</dbReference>
<dbReference type="PROSITE" id="PS51371">
    <property type="entry name" value="CBS"/>
    <property type="match status" value="1"/>
</dbReference>
<proteinExistence type="predicted"/>
<comment type="caution">
    <text evidence="5">The sequence shown here is derived from an EMBL/GenBank/DDBJ whole genome shotgun (WGS) entry which is preliminary data.</text>
</comment>
<organism evidence="5 6">
    <name type="scientific">Meripilus lineatus</name>
    <dbReference type="NCBI Taxonomy" id="2056292"/>
    <lineage>
        <taxon>Eukaryota</taxon>
        <taxon>Fungi</taxon>
        <taxon>Dikarya</taxon>
        <taxon>Basidiomycota</taxon>
        <taxon>Agaricomycotina</taxon>
        <taxon>Agaricomycetes</taxon>
        <taxon>Polyporales</taxon>
        <taxon>Meripilaceae</taxon>
        <taxon>Meripilus</taxon>
    </lineage>
</organism>
<dbReference type="Proteomes" id="UP001212997">
    <property type="component" value="Unassembled WGS sequence"/>
</dbReference>